<evidence type="ECO:0000259" key="5">
    <source>
        <dbReference type="Pfam" id="PF08573"/>
    </source>
</evidence>
<feature type="compositionally biased region" description="Basic residues" evidence="4">
    <location>
        <begin position="281"/>
        <end position="291"/>
    </location>
</feature>
<dbReference type="Proteomes" id="UP000268093">
    <property type="component" value="Unassembled WGS sequence"/>
</dbReference>
<dbReference type="GO" id="GO:0005634">
    <property type="term" value="C:nucleus"/>
    <property type="evidence" value="ECO:0007669"/>
    <property type="project" value="UniProtKB-SubCell"/>
</dbReference>
<keyword evidence="2" id="KW-0227">DNA damage</keyword>
<proteinExistence type="predicted"/>
<keyword evidence="7" id="KW-1185">Reference proteome</keyword>
<evidence type="ECO:0000313" key="7">
    <source>
        <dbReference type="Proteomes" id="UP000268093"/>
    </source>
</evidence>
<evidence type="ECO:0000313" key="6">
    <source>
        <dbReference type="EMBL" id="RUP52289.1"/>
    </source>
</evidence>
<dbReference type="InterPro" id="IPR013882">
    <property type="entry name" value="Ctp1_C"/>
</dbReference>
<organism evidence="6 7">
    <name type="scientific">Jimgerdemannia flammicorona</name>
    <dbReference type="NCBI Taxonomy" id="994334"/>
    <lineage>
        <taxon>Eukaryota</taxon>
        <taxon>Fungi</taxon>
        <taxon>Fungi incertae sedis</taxon>
        <taxon>Mucoromycota</taxon>
        <taxon>Mucoromycotina</taxon>
        <taxon>Endogonomycetes</taxon>
        <taxon>Endogonales</taxon>
        <taxon>Endogonaceae</taxon>
        <taxon>Jimgerdemannia</taxon>
    </lineage>
</organism>
<gene>
    <name evidence="6" type="ORF">BC936DRAFT_148687</name>
</gene>
<evidence type="ECO:0000256" key="4">
    <source>
        <dbReference type="SAM" id="MobiDB-lite"/>
    </source>
</evidence>
<protein>
    <recommendedName>
        <fullName evidence="5">DNA endonuclease activator Ctp1 C-terminal domain-containing protein</fullName>
    </recommendedName>
</protein>
<feature type="compositionally biased region" description="Basic and acidic residues" evidence="4">
    <location>
        <begin position="255"/>
        <end position="265"/>
    </location>
</feature>
<dbReference type="EMBL" id="RBNI01000079">
    <property type="protein sequence ID" value="RUP52289.1"/>
    <property type="molecule type" value="Genomic_DNA"/>
</dbReference>
<dbReference type="PANTHER" id="PTHR15107">
    <property type="entry name" value="RETINOBLASTOMA BINDING PROTEIN 8"/>
    <property type="match status" value="1"/>
</dbReference>
<comment type="subcellular location">
    <subcellularLocation>
        <location evidence="1">Nucleus</location>
    </subcellularLocation>
</comment>
<accession>A0A433DN75</accession>
<dbReference type="GO" id="GO:0003684">
    <property type="term" value="F:damaged DNA binding"/>
    <property type="evidence" value="ECO:0007669"/>
    <property type="project" value="TreeGrafter"/>
</dbReference>
<feature type="region of interest" description="Disordered" evidence="4">
    <location>
        <begin position="255"/>
        <end position="306"/>
    </location>
</feature>
<reference evidence="6 7" key="1">
    <citation type="journal article" date="2018" name="New Phytol.">
        <title>Phylogenomics of Endogonaceae and evolution of mycorrhizas within Mucoromycota.</title>
        <authorList>
            <person name="Chang Y."/>
            <person name="Desiro A."/>
            <person name="Na H."/>
            <person name="Sandor L."/>
            <person name="Lipzen A."/>
            <person name="Clum A."/>
            <person name="Barry K."/>
            <person name="Grigoriev I.V."/>
            <person name="Martin F.M."/>
            <person name="Stajich J.E."/>
            <person name="Smith M.E."/>
            <person name="Bonito G."/>
            <person name="Spatafora J.W."/>
        </authorList>
    </citation>
    <scope>NUCLEOTIDE SEQUENCE [LARGE SCALE GENOMIC DNA]</scope>
    <source>
        <strain evidence="6 7">GMNB39</strain>
    </source>
</reference>
<dbReference type="AlphaFoldDB" id="A0A433DN75"/>
<dbReference type="OrthoDB" id="5801062at2759"/>
<evidence type="ECO:0000256" key="1">
    <source>
        <dbReference type="ARBA" id="ARBA00004123"/>
    </source>
</evidence>
<dbReference type="Pfam" id="PF08573">
    <property type="entry name" value="SAE2"/>
    <property type="match status" value="1"/>
</dbReference>
<feature type="domain" description="DNA endonuclease activator Ctp1 C-terminal" evidence="5">
    <location>
        <begin position="219"/>
        <end position="249"/>
    </location>
</feature>
<evidence type="ECO:0000256" key="2">
    <source>
        <dbReference type="ARBA" id="ARBA00022763"/>
    </source>
</evidence>
<dbReference type="PANTHER" id="PTHR15107:SF0">
    <property type="entry name" value="DNA ENDONUCLEASE ACTIVATOR CTP1 C-TERMINAL DOMAIN-CONTAINING PROTEIN"/>
    <property type="match status" value="1"/>
</dbReference>
<evidence type="ECO:0000256" key="3">
    <source>
        <dbReference type="ARBA" id="ARBA00023242"/>
    </source>
</evidence>
<keyword evidence="3" id="KW-0539">Nucleus</keyword>
<dbReference type="InterPro" id="IPR033316">
    <property type="entry name" value="RBBP8-like"/>
</dbReference>
<name>A0A433DN75_9FUNG</name>
<comment type="caution">
    <text evidence="6">The sequence shown here is derived from an EMBL/GenBank/DDBJ whole genome shotgun (WGS) entry which is preliminary data.</text>
</comment>
<sequence length="306" mass="34738">MTESEIPELVMFRDVCLSILEDGGVVPQTHPSRHGPANVVPQTLPPRRAPANIILEALINLWNDQTETPDDEHAQIVKTFTKMLTYYNLHKTMAQLITDQKQDLTYLTKRNGELHARINELKAGNVVAQDIATVTMTDRSSKQAELISRVMDRAVNGRDKGKTHKYETPGHKTRSDRCKLHGFDCKSCERFYNATGGLLVDIHGPQFRSSSHAHVDSRQRRLDLVSRHRRRYTPPSELPGFWTVDFPTDEEIAQQKKEGIRINSEKRKRGRSPSPGIGPSQRRRTPPKRRSGSPTLSPISDSDYFV</sequence>
<dbReference type="GO" id="GO:0010792">
    <property type="term" value="P:DNA double-strand break processing involved in repair via single-strand annealing"/>
    <property type="evidence" value="ECO:0007669"/>
    <property type="project" value="TreeGrafter"/>
</dbReference>